<dbReference type="InterPro" id="IPR002861">
    <property type="entry name" value="Reeler_dom"/>
</dbReference>
<feature type="chain" id="PRO_5042146168" evidence="2">
    <location>
        <begin position="27"/>
        <end position="375"/>
    </location>
</feature>
<evidence type="ECO:0000259" key="4">
    <source>
        <dbReference type="PROSITE" id="PS51670"/>
    </source>
</evidence>
<reference evidence="5" key="1">
    <citation type="submission" date="2022-01" db="EMBL/GenBank/DDBJ databases">
        <title>Genome Sequence Resource for Two Populations of Ditylenchus destructor, the Migratory Endoparasitic Phytonematode.</title>
        <authorList>
            <person name="Zhang H."/>
            <person name="Lin R."/>
            <person name="Xie B."/>
        </authorList>
    </citation>
    <scope>NUCLEOTIDE SEQUENCE</scope>
    <source>
        <strain evidence="5">BazhouSP</strain>
    </source>
</reference>
<dbReference type="Pfam" id="PF01549">
    <property type="entry name" value="ShK"/>
    <property type="match status" value="1"/>
</dbReference>
<sequence>MQCNRVRLKSLFFLTGCMLFIFQVEGWPDGAPCIHAVLESMNPLEAVEHQGGLQLTIPPFHIEVEQKCYWANQPIAFTLQGNSTKEKYKGFAIQPIVYKGSKQGRRIGQFLRLDDNGSWQLQCFRQRNSVTHSHDEPKKRMQLWWKNDEDDTQTVQFVATVVVSLRKFWVKTVFSDPIPPCNQRQEIGAWQREAVTPPPAVSAFKMDTFRMFNREQANFIENSISSIPLERERPKPIMRPRTEAPSFAPIQTTVPPPLPTTTQDTVPRRRLNHVIPIPDMEVNRRPRPTTQSPFAVRFAPQLTTTMRPVIVSQNRNNFGFRRGFNPRTQNTFTQNTFSSPVCRDFDTPQQCFSWIPFCSSSAYMRSFCPRTCRFC</sequence>
<dbReference type="PROSITE" id="PS51670">
    <property type="entry name" value="SHKT"/>
    <property type="match status" value="1"/>
</dbReference>
<accession>A0AAD4R3Y3</accession>
<dbReference type="InterPro" id="IPR042307">
    <property type="entry name" value="Reeler_sf"/>
</dbReference>
<dbReference type="CDD" id="cd08544">
    <property type="entry name" value="Reeler"/>
    <property type="match status" value="1"/>
</dbReference>
<evidence type="ECO:0000256" key="1">
    <source>
        <dbReference type="PROSITE-ProRule" id="PRU01005"/>
    </source>
</evidence>
<dbReference type="Gene3D" id="1.10.10.1870">
    <property type="entry name" value="ShTK domain-like"/>
    <property type="match status" value="1"/>
</dbReference>
<feature type="domain" description="Reelin" evidence="3">
    <location>
        <begin position="18"/>
        <end position="198"/>
    </location>
</feature>
<dbReference type="EMBL" id="JAKKPZ010000005">
    <property type="protein sequence ID" value="KAI1720655.1"/>
    <property type="molecule type" value="Genomic_DNA"/>
</dbReference>
<dbReference type="PROSITE" id="PS51019">
    <property type="entry name" value="REELIN"/>
    <property type="match status" value="1"/>
</dbReference>
<dbReference type="GO" id="GO:0016020">
    <property type="term" value="C:membrane"/>
    <property type="evidence" value="ECO:0007669"/>
    <property type="project" value="TreeGrafter"/>
</dbReference>
<gene>
    <name evidence="5" type="ORF">DdX_04898</name>
</gene>
<evidence type="ECO:0000313" key="6">
    <source>
        <dbReference type="Proteomes" id="UP001201812"/>
    </source>
</evidence>
<name>A0AAD4R3Y3_9BILA</name>
<keyword evidence="6" id="KW-1185">Reference proteome</keyword>
<dbReference type="InterPro" id="IPR051237">
    <property type="entry name" value="Ferric-chelate_Red/DefProt"/>
</dbReference>
<evidence type="ECO:0000256" key="2">
    <source>
        <dbReference type="SAM" id="SignalP"/>
    </source>
</evidence>
<keyword evidence="2" id="KW-0732">Signal</keyword>
<evidence type="ECO:0000259" key="3">
    <source>
        <dbReference type="PROSITE" id="PS51019"/>
    </source>
</evidence>
<proteinExistence type="predicted"/>
<comment type="caution">
    <text evidence="1">Lacks conserved residue(s) required for the propagation of feature annotation.</text>
</comment>
<dbReference type="Proteomes" id="UP001201812">
    <property type="component" value="Unassembled WGS sequence"/>
</dbReference>
<organism evidence="5 6">
    <name type="scientific">Ditylenchus destructor</name>
    <dbReference type="NCBI Taxonomy" id="166010"/>
    <lineage>
        <taxon>Eukaryota</taxon>
        <taxon>Metazoa</taxon>
        <taxon>Ecdysozoa</taxon>
        <taxon>Nematoda</taxon>
        <taxon>Chromadorea</taxon>
        <taxon>Rhabditida</taxon>
        <taxon>Tylenchina</taxon>
        <taxon>Tylenchomorpha</taxon>
        <taxon>Sphaerularioidea</taxon>
        <taxon>Anguinidae</taxon>
        <taxon>Anguininae</taxon>
        <taxon>Ditylenchus</taxon>
    </lineage>
</organism>
<dbReference type="PANTHER" id="PTHR45828">
    <property type="entry name" value="CYTOCHROME B561/FERRIC REDUCTASE TRANSMEMBRANE"/>
    <property type="match status" value="1"/>
</dbReference>
<dbReference type="InterPro" id="IPR003582">
    <property type="entry name" value="ShKT_dom"/>
</dbReference>
<dbReference type="Pfam" id="PF02014">
    <property type="entry name" value="Reeler"/>
    <property type="match status" value="1"/>
</dbReference>
<evidence type="ECO:0000313" key="5">
    <source>
        <dbReference type="EMBL" id="KAI1720655.1"/>
    </source>
</evidence>
<dbReference type="AlphaFoldDB" id="A0AAD4R3Y3"/>
<feature type="domain" description="ShKT" evidence="4">
    <location>
        <begin position="342"/>
        <end position="375"/>
    </location>
</feature>
<dbReference type="PANTHER" id="PTHR45828:SF42">
    <property type="entry name" value="DEFENSE PROTEIN L(2)34FC"/>
    <property type="match status" value="1"/>
</dbReference>
<comment type="caution">
    <text evidence="5">The sequence shown here is derived from an EMBL/GenBank/DDBJ whole genome shotgun (WGS) entry which is preliminary data.</text>
</comment>
<feature type="signal peptide" evidence="2">
    <location>
        <begin position="1"/>
        <end position="26"/>
    </location>
</feature>
<dbReference type="Gene3D" id="2.60.40.4060">
    <property type="entry name" value="Reeler domain"/>
    <property type="match status" value="1"/>
</dbReference>
<protein>
    <submittedName>
        <fullName evidence="5">Reeler domain-containing protein</fullName>
    </submittedName>
</protein>